<evidence type="ECO:0000256" key="9">
    <source>
        <dbReference type="SAM" id="Phobius"/>
    </source>
</evidence>
<keyword evidence="6 9" id="KW-1133">Transmembrane helix</keyword>
<keyword evidence="5" id="KW-0029">Amino-acid transport</keyword>
<evidence type="ECO:0000256" key="8">
    <source>
        <dbReference type="ARBA" id="ARBA00037998"/>
    </source>
</evidence>
<proteinExistence type="inferred from homology"/>
<feature type="transmembrane region" description="Helical" evidence="9">
    <location>
        <begin position="262"/>
        <end position="278"/>
    </location>
</feature>
<dbReference type="Proteomes" id="UP000291469">
    <property type="component" value="Chromosome"/>
</dbReference>
<sequence length="294" mass="30906">MTYLQLAIDAISLGMLYALVATGLALVFGVMRLINLAHGELLTAGAYSLTLTAAWATGARLLVLLLVVLGLALVLERVAFRPVRDASPATMLVLTFAIAYFLQALSRLLFTAQGRGVQVLPILDAPVLAGDLRLRLLTVVTAVLGAVLLTATGLFLTRTSTGLQMRAAAADFETARLLGVNANHVIRTAFVIAAVLAAAVAVILVVQRPTVTPDFGFQVTIVGLIGVVVGGLDRLVSGALGGFLIGVINSVLGNTLPTDTRVFLTSWLFLAVIALLVLRPQGLFARRDAMAERV</sequence>
<feature type="transmembrane region" description="Helical" evidence="9">
    <location>
        <begin position="136"/>
        <end position="156"/>
    </location>
</feature>
<gene>
    <name evidence="10" type="ORF">ER308_13035</name>
</gene>
<dbReference type="GO" id="GO:0022857">
    <property type="term" value="F:transmembrane transporter activity"/>
    <property type="evidence" value="ECO:0007669"/>
    <property type="project" value="InterPro"/>
</dbReference>
<evidence type="ECO:0000256" key="6">
    <source>
        <dbReference type="ARBA" id="ARBA00022989"/>
    </source>
</evidence>
<evidence type="ECO:0000256" key="7">
    <source>
        <dbReference type="ARBA" id="ARBA00023136"/>
    </source>
</evidence>
<dbReference type="OrthoDB" id="3572933at2"/>
<keyword evidence="7 9" id="KW-0472">Membrane</keyword>
<dbReference type="Pfam" id="PF02653">
    <property type="entry name" value="BPD_transp_2"/>
    <property type="match status" value="1"/>
</dbReference>
<keyword evidence="3" id="KW-1003">Cell membrane</keyword>
<organism evidence="10 11">
    <name type="scientific">Egibacter rhizosphaerae</name>
    <dbReference type="NCBI Taxonomy" id="1670831"/>
    <lineage>
        <taxon>Bacteria</taxon>
        <taxon>Bacillati</taxon>
        <taxon>Actinomycetota</taxon>
        <taxon>Nitriliruptoria</taxon>
        <taxon>Egibacterales</taxon>
        <taxon>Egibacteraceae</taxon>
        <taxon>Egibacter</taxon>
    </lineage>
</organism>
<dbReference type="PANTHER" id="PTHR11795">
    <property type="entry name" value="BRANCHED-CHAIN AMINO ACID TRANSPORT SYSTEM PERMEASE PROTEIN LIVH"/>
    <property type="match status" value="1"/>
</dbReference>
<feature type="transmembrane region" description="Helical" evidence="9">
    <location>
        <begin position="215"/>
        <end position="232"/>
    </location>
</feature>
<evidence type="ECO:0000256" key="4">
    <source>
        <dbReference type="ARBA" id="ARBA00022692"/>
    </source>
</evidence>
<evidence type="ECO:0000313" key="11">
    <source>
        <dbReference type="Proteomes" id="UP000291469"/>
    </source>
</evidence>
<keyword evidence="2" id="KW-0813">Transport</keyword>
<evidence type="ECO:0000256" key="5">
    <source>
        <dbReference type="ARBA" id="ARBA00022970"/>
    </source>
</evidence>
<protein>
    <submittedName>
        <fullName evidence="10">Branched-chain amino acid ABC transporter permease</fullName>
    </submittedName>
</protein>
<dbReference type="InterPro" id="IPR052157">
    <property type="entry name" value="BCAA_transport_permease"/>
</dbReference>
<dbReference type="CDD" id="cd06582">
    <property type="entry name" value="TM_PBP1_LivH_like"/>
    <property type="match status" value="1"/>
</dbReference>
<feature type="transmembrane region" description="Helical" evidence="9">
    <location>
        <begin position="185"/>
        <end position="209"/>
    </location>
</feature>
<dbReference type="RefSeq" id="WP_131155394.1">
    <property type="nucleotide sequence ID" value="NZ_CP036402.1"/>
</dbReference>
<evidence type="ECO:0000256" key="3">
    <source>
        <dbReference type="ARBA" id="ARBA00022475"/>
    </source>
</evidence>
<comment type="subcellular location">
    <subcellularLocation>
        <location evidence="1">Cell membrane</location>
        <topology evidence="1">Multi-pass membrane protein</topology>
    </subcellularLocation>
</comment>
<name>A0A411YGT3_9ACTN</name>
<dbReference type="AlphaFoldDB" id="A0A411YGT3"/>
<keyword evidence="4 9" id="KW-0812">Transmembrane</keyword>
<dbReference type="PANTHER" id="PTHR11795:SF445">
    <property type="entry name" value="AMINO ACID ABC TRANSPORTER PERMEASE PROTEIN"/>
    <property type="match status" value="1"/>
</dbReference>
<feature type="transmembrane region" description="Helical" evidence="9">
    <location>
        <begin position="12"/>
        <end position="34"/>
    </location>
</feature>
<evidence type="ECO:0000256" key="2">
    <source>
        <dbReference type="ARBA" id="ARBA00022448"/>
    </source>
</evidence>
<evidence type="ECO:0000313" key="10">
    <source>
        <dbReference type="EMBL" id="QBI20397.1"/>
    </source>
</evidence>
<dbReference type="InterPro" id="IPR001851">
    <property type="entry name" value="ABC_transp_permease"/>
</dbReference>
<dbReference type="KEGG" id="erz:ER308_13035"/>
<keyword evidence="11" id="KW-1185">Reference proteome</keyword>
<feature type="transmembrane region" description="Helical" evidence="9">
    <location>
        <begin position="54"/>
        <end position="74"/>
    </location>
</feature>
<reference evidence="10 11" key="1">
    <citation type="submission" date="2019-01" db="EMBL/GenBank/DDBJ databases">
        <title>Egibacter rhizosphaerae EGI 80759T.</title>
        <authorList>
            <person name="Chen D.-D."/>
            <person name="Tian Y."/>
            <person name="Jiao J.-Y."/>
            <person name="Zhang X.-T."/>
            <person name="Zhang Y.-G."/>
            <person name="Zhang Y."/>
            <person name="Xiao M."/>
            <person name="Shu W.-S."/>
            <person name="Li W.-J."/>
        </authorList>
    </citation>
    <scope>NUCLEOTIDE SEQUENCE [LARGE SCALE GENOMIC DNA]</scope>
    <source>
        <strain evidence="10 11">EGI 80759</strain>
    </source>
</reference>
<comment type="similarity">
    <text evidence="8">Belongs to the binding-protein-dependent transport system permease family. LivHM subfamily.</text>
</comment>
<dbReference type="GO" id="GO:0005886">
    <property type="term" value="C:plasma membrane"/>
    <property type="evidence" value="ECO:0007669"/>
    <property type="project" value="UniProtKB-SubCell"/>
</dbReference>
<dbReference type="EMBL" id="CP036402">
    <property type="protein sequence ID" value="QBI20397.1"/>
    <property type="molecule type" value="Genomic_DNA"/>
</dbReference>
<evidence type="ECO:0000256" key="1">
    <source>
        <dbReference type="ARBA" id="ARBA00004651"/>
    </source>
</evidence>
<feature type="transmembrane region" description="Helical" evidence="9">
    <location>
        <begin position="239"/>
        <end position="256"/>
    </location>
</feature>
<dbReference type="GO" id="GO:0006865">
    <property type="term" value="P:amino acid transport"/>
    <property type="evidence" value="ECO:0007669"/>
    <property type="project" value="UniProtKB-KW"/>
</dbReference>
<feature type="transmembrane region" description="Helical" evidence="9">
    <location>
        <begin position="86"/>
        <end position="105"/>
    </location>
</feature>
<accession>A0A411YGT3</accession>